<feature type="binding site" evidence="7">
    <location>
        <position position="329"/>
    </location>
    <ligand>
        <name>3-phosphoshikimate</name>
        <dbReference type="ChEBI" id="CHEBI:145989"/>
    </ligand>
</feature>
<protein>
    <recommendedName>
        <fullName evidence="7">3-phosphoshikimate 1-carboxyvinyltransferase</fullName>
        <ecNumber evidence="7">2.5.1.19</ecNumber>
    </recommendedName>
    <alternativeName>
        <fullName evidence="7">5-enolpyruvylshikimate-3-phosphate synthase</fullName>
        <shortName evidence="7">EPSP synthase</shortName>
        <shortName evidence="7">EPSPS</shortName>
    </alternativeName>
</protein>
<dbReference type="Proteomes" id="UP000664218">
    <property type="component" value="Unassembled WGS sequence"/>
</dbReference>
<feature type="binding site" evidence="7">
    <location>
        <position position="162"/>
    </location>
    <ligand>
        <name>3-phosphoshikimate</name>
        <dbReference type="ChEBI" id="CHEBI:145989"/>
    </ligand>
</feature>
<feature type="binding site" evidence="7">
    <location>
        <position position="163"/>
    </location>
    <ligand>
        <name>3-phosphoshikimate</name>
        <dbReference type="ChEBI" id="CHEBI:145989"/>
    </ligand>
</feature>
<dbReference type="RefSeq" id="WP_207599076.1">
    <property type="nucleotide sequence ID" value="NZ_JAFNJU010000003.1"/>
</dbReference>
<gene>
    <name evidence="7 9" type="primary">aroA</name>
    <name evidence="9" type="ORF">J3A84_05920</name>
</gene>
<sequence>MMIKELHYNKVKGTVMVPSSKSYAHRALIALSLSKGKGTIHHVDLSSDIMATLKCLEDLGVDFFIKEKDITLDATSFGNRRDRVLKPEESGSTLRFFIPITLLFDEVYEFRGSTSLLRRPLTVYEELFRNLDIMMFRDSLESIVIKGKLEPGDFSMRGDVSSQFISGMLMVLPLLPGDSTLAVTEDFQSESYVNMTVNVMRDFGIEIHREGDTFIVPGNQAYQVRDYVVEGDYSQAAYFLAAGALAGQTKVVGLNHASTQGDREILSILEKMGAAITPVEDGYEVHKSELRALDIDVSDIPDLTPVLGVLLSLSKGTGRLMRVDRLRFKESDRVKTTVELINTLGGEAREEGSDIVVTGREKLIGGNIYCHNDHRIVMAASVASLGCVNPVIIDGYEAVGKSYPEFFHDFQKIVDERFIG</sequence>
<dbReference type="InterPro" id="IPR001986">
    <property type="entry name" value="Enolpyruvate_Tfrase_dom"/>
</dbReference>
<dbReference type="Pfam" id="PF00275">
    <property type="entry name" value="EPSP_synthase"/>
    <property type="match status" value="1"/>
</dbReference>
<dbReference type="InterPro" id="IPR006264">
    <property type="entry name" value="EPSP_synthase"/>
</dbReference>
<comment type="similarity">
    <text evidence="2 7">Belongs to the EPSP synthase family.</text>
</comment>
<dbReference type="GO" id="GO:0005737">
    <property type="term" value="C:cytoplasm"/>
    <property type="evidence" value="ECO:0007669"/>
    <property type="project" value="UniProtKB-SubCell"/>
</dbReference>
<dbReference type="GO" id="GO:0009073">
    <property type="term" value="P:aromatic amino acid family biosynthetic process"/>
    <property type="evidence" value="ECO:0007669"/>
    <property type="project" value="UniProtKB-KW"/>
</dbReference>
<evidence type="ECO:0000256" key="6">
    <source>
        <dbReference type="ARBA" id="ARBA00044633"/>
    </source>
</evidence>
<keyword evidence="7" id="KW-0963">Cytoplasm</keyword>
<keyword evidence="10" id="KW-1185">Reference proteome</keyword>
<evidence type="ECO:0000256" key="4">
    <source>
        <dbReference type="ARBA" id="ARBA00022679"/>
    </source>
</evidence>
<evidence type="ECO:0000256" key="5">
    <source>
        <dbReference type="ARBA" id="ARBA00023141"/>
    </source>
</evidence>
<reference evidence="9" key="1">
    <citation type="submission" date="2021-03" db="EMBL/GenBank/DDBJ databases">
        <title>Proteiniclasticum marinus sp. nov., isolated from tidal flat sediment.</title>
        <authorList>
            <person name="Namirimu T."/>
            <person name="Yang J.-A."/>
            <person name="Yang S.-H."/>
            <person name="Kim Y.-J."/>
            <person name="Kwon K.K."/>
        </authorList>
    </citation>
    <scope>NUCLEOTIDE SEQUENCE</scope>
    <source>
        <strain evidence="9">SCR006</strain>
    </source>
</reference>
<evidence type="ECO:0000256" key="7">
    <source>
        <dbReference type="HAMAP-Rule" id="MF_00210"/>
    </source>
</evidence>
<comment type="function">
    <text evidence="7">Catalyzes the transfer of the enolpyruvyl moiety of phosphoenolpyruvate (PEP) to the 5-hydroxyl of shikimate-3-phosphate (S3P) to produce enolpyruvyl shikimate-3-phosphate and inorganic phosphate.</text>
</comment>
<feature type="domain" description="Enolpyruvate transferase" evidence="8">
    <location>
        <begin position="9"/>
        <end position="408"/>
    </location>
</feature>
<proteinExistence type="inferred from homology"/>
<evidence type="ECO:0000256" key="3">
    <source>
        <dbReference type="ARBA" id="ARBA00022605"/>
    </source>
</evidence>
<comment type="subunit">
    <text evidence="7">Monomer.</text>
</comment>
<dbReference type="GO" id="GO:0003866">
    <property type="term" value="F:3-phosphoshikimate 1-carboxyvinyltransferase activity"/>
    <property type="evidence" value="ECO:0007669"/>
    <property type="project" value="UniProtKB-UniRule"/>
</dbReference>
<feature type="binding site" evidence="7">
    <location>
        <position position="161"/>
    </location>
    <ligand>
        <name>3-phosphoshikimate</name>
        <dbReference type="ChEBI" id="CHEBI:145989"/>
    </ligand>
</feature>
<evidence type="ECO:0000256" key="1">
    <source>
        <dbReference type="ARBA" id="ARBA00004811"/>
    </source>
</evidence>
<keyword evidence="5 7" id="KW-0057">Aromatic amino acid biosynthesis</keyword>
<dbReference type="GO" id="GO:0008652">
    <property type="term" value="P:amino acid biosynthetic process"/>
    <property type="evidence" value="ECO:0007669"/>
    <property type="project" value="UniProtKB-KW"/>
</dbReference>
<dbReference type="HAMAP" id="MF_00210">
    <property type="entry name" value="EPSP_synth"/>
    <property type="match status" value="1"/>
</dbReference>
<dbReference type="PIRSF" id="PIRSF000505">
    <property type="entry name" value="EPSPS"/>
    <property type="match status" value="1"/>
</dbReference>
<feature type="binding site" evidence="7">
    <location>
        <position position="26"/>
    </location>
    <ligand>
        <name>3-phosphoshikimate</name>
        <dbReference type="ChEBI" id="CHEBI:145989"/>
    </ligand>
</feature>
<dbReference type="PANTHER" id="PTHR21090">
    <property type="entry name" value="AROM/DEHYDROQUINATE SYNTHASE"/>
    <property type="match status" value="1"/>
</dbReference>
<comment type="subcellular location">
    <subcellularLocation>
        <location evidence="7">Cytoplasm</location>
    </subcellularLocation>
</comment>
<dbReference type="NCBIfam" id="TIGR01356">
    <property type="entry name" value="aroA"/>
    <property type="match status" value="1"/>
</dbReference>
<comment type="pathway">
    <text evidence="1 7">Metabolic intermediate biosynthesis; chorismate biosynthesis; chorismate from D-erythrose 4-phosphate and phosphoenolpyruvate: step 6/7.</text>
</comment>
<feature type="binding site" evidence="7">
    <location>
        <position position="22"/>
    </location>
    <ligand>
        <name>3-phosphoshikimate</name>
        <dbReference type="ChEBI" id="CHEBI:145989"/>
    </ligand>
</feature>
<keyword evidence="4 7" id="KW-0808">Transferase</keyword>
<dbReference type="AlphaFoldDB" id="A0A939HBJ2"/>
<evidence type="ECO:0000313" key="9">
    <source>
        <dbReference type="EMBL" id="MBO1264575.1"/>
    </source>
</evidence>
<organism evidence="9 10">
    <name type="scientific">Proteiniclasticum aestuarii</name>
    <dbReference type="NCBI Taxonomy" id="2817862"/>
    <lineage>
        <taxon>Bacteria</taxon>
        <taxon>Bacillati</taxon>
        <taxon>Bacillota</taxon>
        <taxon>Clostridia</taxon>
        <taxon>Eubacteriales</taxon>
        <taxon>Clostridiaceae</taxon>
        <taxon>Proteiniclasticum</taxon>
    </lineage>
</organism>
<feature type="binding site" evidence="7">
    <location>
        <position position="21"/>
    </location>
    <ligand>
        <name>phosphoenolpyruvate</name>
        <dbReference type="ChEBI" id="CHEBI:58702"/>
    </ligand>
</feature>
<evidence type="ECO:0000256" key="2">
    <source>
        <dbReference type="ARBA" id="ARBA00009948"/>
    </source>
</evidence>
<feature type="binding site" evidence="7">
    <location>
        <position position="91"/>
    </location>
    <ligand>
        <name>phosphoenolpyruvate</name>
        <dbReference type="ChEBI" id="CHEBI:58702"/>
    </ligand>
</feature>
<dbReference type="InterPro" id="IPR013792">
    <property type="entry name" value="RNA3'P_cycl/enolpyr_Trfase_a/b"/>
</dbReference>
<feature type="binding site" evidence="7">
    <location>
        <position position="401"/>
    </location>
    <ligand>
        <name>phosphoenolpyruvate</name>
        <dbReference type="ChEBI" id="CHEBI:58702"/>
    </ligand>
</feature>
<name>A0A939HBJ2_9CLOT</name>
<dbReference type="InterPro" id="IPR036968">
    <property type="entry name" value="Enolpyruvate_Tfrase_sf"/>
</dbReference>
<dbReference type="CDD" id="cd01556">
    <property type="entry name" value="EPSP_synthase"/>
    <property type="match status" value="1"/>
</dbReference>
<dbReference type="PROSITE" id="PS00885">
    <property type="entry name" value="EPSP_SYNTHASE_2"/>
    <property type="match status" value="1"/>
</dbReference>
<evidence type="ECO:0000259" key="8">
    <source>
        <dbReference type="Pfam" id="PF00275"/>
    </source>
</evidence>
<comment type="caution">
    <text evidence="9">The sequence shown here is derived from an EMBL/GenBank/DDBJ whole genome shotgun (WGS) entry which is preliminary data.</text>
</comment>
<keyword evidence="3 7" id="KW-0028">Amino-acid biosynthesis</keyword>
<accession>A0A939HBJ2</accession>
<dbReference type="Gene3D" id="3.65.10.10">
    <property type="entry name" value="Enolpyruvate transferase domain"/>
    <property type="match status" value="2"/>
</dbReference>
<comment type="catalytic activity">
    <reaction evidence="6">
        <text>3-phosphoshikimate + phosphoenolpyruvate = 5-O-(1-carboxyvinyl)-3-phosphoshikimate + phosphate</text>
        <dbReference type="Rhea" id="RHEA:21256"/>
        <dbReference type="ChEBI" id="CHEBI:43474"/>
        <dbReference type="ChEBI" id="CHEBI:57701"/>
        <dbReference type="ChEBI" id="CHEBI:58702"/>
        <dbReference type="ChEBI" id="CHEBI:145989"/>
        <dbReference type="EC" id="2.5.1.19"/>
    </reaction>
    <physiologicalReaction direction="left-to-right" evidence="6">
        <dbReference type="Rhea" id="RHEA:21257"/>
    </physiologicalReaction>
</comment>
<feature type="binding site" evidence="7">
    <location>
        <position position="375"/>
    </location>
    <ligand>
        <name>phosphoenolpyruvate</name>
        <dbReference type="ChEBI" id="CHEBI:58702"/>
    </ligand>
</feature>
<feature type="binding site" evidence="7">
    <location>
        <position position="302"/>
    </location>
    <ligand>
        <name>3-phosphoshikimate</name>
        <dbReference type="ChEBI" id="CHEBI:145989"/>
    </ligand>
</feature>
<dbReference type="SUPFAM" id="SSF55205">
    <property type="entry name" value="EPT/RTPC-like"/>
    <property type="match status" value="1"/>
</dbReference>
<feature type="binding site" evidence="7">
    <location>
        <position position="163"/>
    </location>
    <ligand>
        <name>phosphoenolpyruvate</name>
        <dbReference type="ChEBI" id="CHEBI:58702"/>
    </ligand>
</feature>
<dbReference type="InterPro" id="IPR023193">
    <property type="entry name" value="EPSP_synthase_CS"/>
</dbReference>
<dbReference type="GO" id="GO:0009423">
    <property type="term" value="P:chorismate biosynthetic process"/>
    <property type="evidence" value="ECO:0007669"/>
    <property type="project" value="UniProtKB-UniRule"/>
</dbReference>
<dbReference type="PANTHER" id="PTHR21090:SF5">
    <property type="entry name" value="PENTAFUNCTIONAL AROM POLYPEPTIDE"/>
    <property type="match status" value="1"/>
</dbReference>
<feature type="binding site" evidence="7">
    <location>
        <position position="21"/>
    </location>
    <ligand>
        <name>3-phosphoshikimate</name>
        <dbReference type="ChEBI" id="CHEBI:145989"/>
    </ligand>
</feature>
<feature type="binding site" evidence="7">
    <location>
        <position position="333"/>
    </location>
    <ligand>
        <name>phosphoenolpyruvate</name>
        <dbReference type="ChEBI" id="CHEBI:58702"/>
    </ligand>
</feature>
<feature type="active site" description="Proton acceptor" evidence="7">
    <location>
        <position position="302"/>
    </location>
</feature>
<feature type="binding site" evidence="7">
    <location>
        <position position="119"/>
    </location>
    <ligand>
        <name>phosphoenolpyruvate</name>
        <dbReference type="ChEBI" id="CHEBI:58702"/>
    </ligand>
</feature>
<dbReference type="EMBL" id="JAFNJU010000003">
    <property type="protein sequence ID" value="MBO1264575.1"/>
    <property type="molecule type" value="Genomic_DNA"/>
</dbReference>
<feature type="binding site" evidence="7">
    <location>
        <position position="189"/>
    </location>
    <ligand>
        <name>3-phosphoshikimate</name>
        <dbReference type="ChEBI" id="CHEBI:145989"/>
    </ligand>
</feature>
<comment type="caution">
    <text evidence="7">Lacks conserved residue(s) required for the propagation of feature annotation.</text>
</comment>
<evidence type="ECO:0000313" key="10">
    <source>
        <dbReference type="Proteomes" id="UP000664218"/>
    </source>
</evidence>
<dbReference type="EC" id="2.5.1.19" evidence="7"/>